<gene>
    <name evidence="1" type="ORF">AVDCRST_MAG15-1206</name>
</gene>
<protein>
    <submittedName>
        <fullName evidence="1">Uncharacterized protein</fullName>
    </submittedName>
</protein>
<sequence>MRRTFLARLQTMAQGAAHEGRPKHAPPWRGLREGSKRNIAKLTYQDWHEWT</sequence>
<evidence type="ECO:0000313" key="1">
    <source>
        <dbReference type="EMBL" id="CAA9404443.1"/>
    </source>
</evidence>
<organism evidence="1">
    <name type="scientific">uncultured Rubellimicrobium sp</name>
    <dbReference type="NCBI Taxonomy" id="543078"/>
    <lineage>
        <taxon>Bacteria</taxon>
        <taxon>Pseudomonadati</taxon>
        <taxon>Pseudomonadota</taxon>
        <taxon>Alphaproteobacteria</taxon>
        <taxon>Rhodobacterales</taxon>
        <taxon>Roseobacteraceae</taxon>
        <taxon>Rubellimicrobium</taxon>
        <taxon>environmental samples</taxon>
    </lineage>
</organism>
<dbReference type="EMBL" id="CADCUU010000168">
    <property type="protein sequence ID" value="CAA9404443.1"/>
    <property type="molecule type" value="Genomic_DNA"/>
</dbReference>
<dbReference type="AlphaFoldDB" id="A0A6J4PA30"/>
<proteinExistence type="predicted"/>
<accession>A0A6J4PA30</accession>
<name>A0A6J4PA30_9RHOB</name>
<reference evidence="1" key="1">
    <citation type="submission" date="2020-02" db="EMBL/GenBank/DDBJ databases">
        <authorList>
            <person name="Meier V. D."/>
        </authorList>
    </citation>
    <scope>NUCLEOTIDE SEQUENCE</scope>
    <source>
        <strain evidence="1">AVDCRST_MAG15</strain>
    </source>
</reference>